<dbReference type="SUPFAM" id="SSF81383">
    <property type="entry name" value="F-box domain"/>
    <property type="match status" value="1"/>
</dbReference>
<dbReference type="InterPro" id="IPR036047">
    <property type="entry name" value="F-box-like_dom_sf"/>
</dbReference>
<dbReference type="InterPro" id="IPR001810">
    <property type="entry name" value="F-box_dom"/>
</dbReference>
<name>A0A9Q0C9P8_9POAL</name>
<gene>
    <name evidence="2" type="ORF">LUZ63_014071</name>
</gene>
<dbReference type="PANTHER" id="PTHR34223:SF51">
    <property type="entry name" value="OS06G0556300 PROTEIN"/>
    <property type="match status" value="1"/>
</dbReference>
<evidence type="ECO:0000259" key="1">
    <source>
        <dbReference type="PROSITE" id="PS50181"/>
    </source>
</evidence>
<dbReference type="PANTHER" id="PTHR34223">
    <property type="entry name" value="OS11G0201299 PROTEIN"/>
    <property type="match status" value="1"/>
</dbReference>
<organism evidence="2 3">
    <name type="scientific">Rhynchospora breviuscula</name>
    <dbReference type="NCBI Taxonomy" id="2022672"/>
    <lineage>
        <taxon>Eukaryota</taxon>
        <taxon>Viridiplantae</taxon>
        <taxon>Streptophyta</taxon>
        <taxon>Embryophyta</taxon>
        <taxon>Tracheophyta</taxon>
        <taxon>Spermatophyta</taxon>
        <taxon>Magnoliopsida</taxon>
        <taxon>Liliopsida</taxon>
        <taxon>Poales</taxon>
        <taxon>Cyperaceae</taxon>
        <taxon>Cyperoideae</taxon>
        <taxon>Rhynchosporeae</taxon>
        <taxon>Rhynchospora</taxon>
    </lineage>
</organism>
<dbReference type="Pfam" id="PF00646">
    <property type="entry name" value="F-box"/>
    <property type="match status" value="1"/>
</dbReference>
<dbReference type="InterPro" id="IPR055411">
    <property type="entry name" value="LRR_FXL15/At3g58940/PEG3-like"/>
</dbReference>
<feature type="domain" description="F-box" evidence="1">
    <location>
        <begin position="11"/>
        <end position="61"/>
    </location>
</feature>
<keyword evidence="3" id="KW-1185">Reference proteome</keyword>
<dbReference type="EMBL" id="JAMQYH010000004">
    <property type="protein sequence ID" value="KAJ1689916.1"/>
    <property type="molecule type" value="Genomic_DNA"/>
</dbReference>
<dbReference type="Proteomes" id="UP001151287">
    <property type="component" value="Unassembled WGS sequence"/>
</dbReference>
<dbReference type="InterPro" id="IPR053197">
    <property type="entry name" value="F-box_SCFL_complex_component"/>
</dbReference>
<dbReference type="Gene3D" id="1.20.1280.50">
    <property type="match status" value="1"/>
</dbReference>
<protein>
    <recommendedName>
        <fullName evidence="1">F-box domain-containing protein</fullName>
    </recommendedName>
</protein>
<evidence type="ECO:0000313" key="2">
    <source>
        <dbReference type="EMBL" id="KAJ1689916.1"/>
    </source>
</evidence>
<dbReference type="InterPro" id="IPR053781">
    <property type="entry name" value="F-box_AtFBL13-like"/>
</dbReference>
<dbReference type="CDD" id="cd22160">
    <property type="entry name" value="F-box_AtFBL13-like"/>
    <property type="match status" value="1"/>
</dbReference>
<dbReference type="PROSITE" id="PS50181">
    <property type="entry name" value="FBOX"/>
    <property type="match status" value="1"/>
</dbReference>
<dbReference type="Pfam" id="PF24758">
    <property type="entry name" value="LRR_At5g56370"/>
    <property type="match status" value="1"/>
</dbReference>
<dbReference type="AlphaFoldDB" id="A0A9Q0C9P8"/>
<dbReference type="SMART" id="SM00256">
    <property type="entry name" value="FBOX"/>
    <property type="match status" value="1"/>
</dbReference>
<dbReference type="SUPFAM" id="SSF52047">
    <property type="entry name" value="RNI-like"/>
    <property type="match status" value="1"/>
</dbReference>
<dbReference type="OrthoDB" id="668520at2759"/>
<comment type="caution">
    <text evidence="2">The sequence shown here is derived from an EMBL/GenBank/DDBJ whole genome shotgun (WGS) entry which is preliminary data.</text>
</comment>
<reference evidence="2" key="1">
    <citation type="journal article" date="2022" name="Cell">
        <title>Repeat-based holocentromeres influence genome architecture and karyotype evolution.</title>
        <authorList>
            <person name="Hofstatter P.G."/>
            <person name="Thangavel G."/>
            <person name="Lux T."/>
            <person name="Neumann P."/>
            <person name="Vondrak T."/>
            <person name="Novak P."/>
            <person name="Zhang M."/>
            <person name="Costa L."/>
            <person name="Castellani M."/>
            <person name="Scott A."/>
            <person name="Toegelov H."/>
            <person name="Fuchs J."/>
            <person name="Mata-Sucre Y."/>
            <person name="Dias Y."/>
            <person name="Vanzela A.L.L."/>
            <person name="Huettel B."/>
            <person name="Almeida C.C.S."/>
            <person name="Simkova H."/>
            <person name="Souza G."/>
            <person name="Pedrosa-Harand A."/>
            <person name="Macas J."/>
            <person name="Mayer K.F.X."/>
            <person name="Houben A."/>
            <person name="Marques A."/>
        </authorList>
    </citation>
    <scope>NUCLEOTIDE SEQUENCE</scope>
    <source>
        <strain evidence="2">RhyBre1mFocal</strain>
    </source>
</reference>
<dbReference type="Gene3D" id="3.80.10.10">
    <property type="entry name" value="Ribonuclease Inhibitor"/>
    <property type="match status" value="1"/>
</dbReference>
<sequence>MLKMETNLSGTDMISDLPDNLLTHILSFLRPREAVQTCILSKRWRTTWTSMPVLRFDYEKFLVVPKKRTKENWVKFVKFVGQVLQNRERLLSLDIFEFNCYPSRYPTDPFPIQCILLALKFNPRVFSLCASSEVFFYCAEPIFSCASLQNILLHDTSFREADKFLELKILKLPRLKKLELGWLRVDDNLFQMLFLGCPVLDELELLRCRLHVSLLYSEVLNSLVLSGCHLEKNLVISTRNLVHLVIDHTRSDGFYFSLENMASLVDVRIEYSNVYENHHLVSSNCGWNIHNHPSNFSMPDLTLENNQAKKVSGKISFNRSDFKILKSLHLGCSDLSNLFNSIALFLHNSPNLKKLSLEVLSKPEWCIKSSKEEWSNAKPNYEKCVDALLKQKHLEVVLIMESLFTREETVMKLFQELYSLATSTRKITFIVFAQDSSNYHHVC</sequence>
<accession>A0A9Q0C9P8</accession>
<proteinExistence type="predicted"/>
<evidence type="ECO:0000313" key="3">
    <source>
        <dbReference type="Proteomes" id="UP001151287"/>
    </source>
</evidence>
<dbReference type="InterPro" id="IPR032675">
    <property type="entry name" value="LRR_dom_sf"/>
</dbReference>